<evidence type="ECO:0000313" key="1">
    <source>
        <dbReference type="EMBL" id="RBP42878.1"/>
    </source>
</evidence>
<name>A0A366HIV9_9BURK</name>
<sequence length="177" mass="20440">MHWIHYLETNPEVKTFDFTSECDWDGDHLWVVDVILSNGTRINHQVGRGAEENGELIALQKGSWKDQASRLENRVFTDDDLQPFVKSSLHWLKAIGFAAALRNYEYPHQALILLEYFKQYKNGNLGQILKDLNVCEHEPAVILGLVARLAIKGHIQLDLADGSFGYRTRWIWSVKEY</sequence>
<accession>A0A366HIV9</accession>
<organism evidence="1 2">
    <name type="scientific">Eoetvoesiella caeni</name>
    <dbReference type="NCBI Taxonomy" id="645616"/>
    <lineage>
        <taxon>Bacteria</taxon>
        <taxon>Pseudomonadati</taxon>
        <taxon>Pseudomonadota</taxon>
        <taxon>Betaproteobacteria</taxon>
        <taxon>Burkholderiales</taxon>
        <taxon>Alcaligenaceae</taxon>
        <taxon>Eoetvoesiella</taxon>
    </lineage>
</organism>
<dbReference type="Proteomes" id="UP000253628">
    <property type="component" value="Unassembled WGS sequence"/>
</dbReference>
<reference evidence="1 2" key="1">
    <citation type="submission" date="2018-06" db="EMBL/GenBank/DDBJ databases">
        <title>Genomic Encyclopedia of Type Strains, Phase IV (KMG-IV): sequencing the most valuable type-strain genomes for metagenomic binning, comparative biology and taxonomic classification.</title>
        <authorList>
            <person name="Goeker M."/>
        </authorList>
    </citation>
    <scope>NUCLEOTIDE SEQUENCE [LARGE SCALE GENOMIC DNA]</scope>
    <source>
        <strain evidence="1 2">DSM 25520</strain>
    </source>
</reference>
<gene>
    <name evidence="1" type="ORF">DFR37_1013</name>
</gene>
<dbReference type="AlphaFoldDB" id="A0A366HIV9"/>
<dbReference type="EMBL" id="QNRQ01000001">
    <property type="protein sequence ID" value="RBP42878.1"/>
    <property type="molecule type" value="Genomic_DNA"/>
</dbReference>
<keyword evidence="2" id="KW-1185">Reference proteome</keyword>
<comment type="caution">
    <text evidence="1">The sequence shown here is derived from an EMBL/GenBank/DDBJ whole genome shotgun (WGS) entry which is preliminary data.</text>
</comment>
<protein>
    <submittedName>
        <fullName evidence="1">Uncharacterized protein</fullName>
    </submittedName>
</protein>
<proteinExistence type="predicted"/>
<evidence type="ECO:0000313" key="2">
    <source>
        <dbReference type="Proteomes" id="UP000253628"/>
    </source>
</evidence>